<keyword evidence="7" id="KW-0406">Ion transport</keyword>
<accession>A0A395M3A2</accession>
<evidence type="ECO:0000256" key="6">
    <source>
        <dbReference type="ARBA" id="ARBA00022989"/>
    </source>
</evidence>
<evidence type="ECO:0000256" key="8">
    <source>
        <dbReference type="ARBA" id="ARBA00023136"/>
    </source>
</evidence>
<evidence type="ECO:0000259" key="11">
    <source>
        <dbReference type="Pfam" id="PF16916"/>
    </source>
</evidence>
<keyword evidence="5" id="KW-0864">Zinc transport</keyword>
<dbReference type="SUPFAM" id="SSF161111">
    <property type="entry name" value="Cation efflux protein transmembrane domain-like"/>
    <property type="match status" value="1"/>
</dbReference>
<dbReference type="InterPro" id="IPR036837">
    <property type="entry name" value="Cation_efflux_CTD_sf"/>
</dbReference>
<comment type="caution">
    <text evidence="12">The sequence shown here is derived from an EMBL/GenBank/DDBJ whole genome shotgun (WGS) entry which is preliminary data.</text>
</comment>
<keyword evidence="5" id="KW-0862">Zinc</keyword>
<feature type="domain" description="Cation efflux protein transmembrane" evidence="10">
    <location>
        <begin position="24"/>
        <end position="213"/>
    </location>
</feature>
<dbReference type="Proteomes" id="UP000266389">
    <property type="component" value="Unassembled WGS sequence"/>
</dbReference>
<comment type="subcellular location">
    <subcellularLocation>
        <location evidence="1">Membrane</location>
        <topology evidence="1">Multi-pass membrane protein</topology>
    </subcellularLocation>
</comment>
<sequence length="319" mass="35029">MEHNHAIYLERLQVGKSALQSLGLASLVTTTIFLIELVGGLLSGSLALLADSGHMATDVLALGLGWLAVWFAKKPATPERTYGYYRVEILAALANGVLLCAMSVLVCYEAVQRLNQPKSIHVEEMFGFGAVGLLANVVSALLLHKTSRTSVNVRAAYLHVIGDLLGSVGVVVGAVAIYLTGWLILDPIISILIAMLIAKSSWGIITESVDVLLESVPKDLDINEVEQALRQINHVRDLHDLHVWSITSGVNALSCHIVVDRYDCSEHVILAINKMLKERFKIEHVTVQLENFRVKAEINHRPLAETVEKRDHRGCAHHH</sequence>
<dbReference type="GO" id="GO:0005385">
    <property type="term" value="F:zinc ion transmembrane transporter activity"/>
    <property type="evidence" value="ECO:0007669"/>
    <property type="project" value="TreeGrafter"/>
</dbReference>
<dbReference type="InterPro" id="IPR058533">
    <property type="entry name" value="Cation_efflux_TM"/>
</dbReference>
<feature type="transmembrane region" description="Helical" evidence="9">
    <location>
        <begin position="54"/>
        <end position="72"/>
    </location>
</feature>
<keyword evidence="6 9" id="KW-1133">Transmembrane helix</keyword>
<keyword evidence="8 9" id="KW-0472">Membrane</keyword>
<protein>
    <submittedName>
        <fullName evidence="12">Cation transporter</fullName>
    </submittedName>
</protein>
<dbReference type="InterPro" id="IPR050681">
    <property type="entry name" value="CDF/SLC30A"/>
</dbReference>
<dbReference type="AlphaFoldDB" id="A0A395M3A2"/>
<dbReference type="InterPro" id="IPR027469">
    <property type="entry name" value="Cation_efflux_TMD_sf"/>
</dbReference>
<feature type="transmembrane region" description="Helical" evidence="9">
    <location>
        <begin position="155"/>
        <end position="178"/>
    </location>
</feature>
<evidence type="ECO:0000256" key="5">
    <source>
        <dbReference type="ARBA" id="ARBA00022906"/>
    </source>
</evidence>
<evidence type="ECO:0000313" key="13">
    <source>
        <dbReference type="Proteomes" id="UP000266389"/>
    </source>
</evidence>
<dbReference type="PANTHER" id="PTHR11562:SF17">
    <property type="entry name" value="RE54080P-RELATED"/>
    <property type="match status" value="1"/>
</dbReference>
<evidence type="ECO:0000256" key="2">
    <source>
        <dbReference type="ARBA" id="ARBA00008873"/>
    </source>
</evidence>
<dbReference type="EMBL" id="PHFL01000008">
    <property type="protein sequence ID" value="RFM25182.1"/>
    <property type="molecule type" value="Genomic_DNA"/>
</dbReference>
<dbReference type="Pfam" id="PF16916">
    <property type="entry name" value="ZT_dimer"/>
    <property type="match status" value="1"/>
</dbReference>
<evidence type="ECO:0000259" key="10">
    <source>
        <dbReference type="Pfam" id="PF01545"/>
    </source>
</evidence>
<feature type="transmembrane region" description="Helical" evidence="9">
    <location>
        <begin position="84"/>
        <end position="105"/>
    </location>
</feature>
<keyword evidence="3" id="KW-0813">Transport</keyword>
<reference evidence="12 13" key="1">
    <citation type="journal article" date="2011" name="ISME J.">
        <title>Community ecology of hot spring cyanobacterial mats: predominant populations and their functional potential.</title>
        <authorList>
            <person name="Klatt C.G."/>
            <person name="Wood J.M."/>
            <person name="Rusch D.B."/>
            <person name="Bateson M.M."/>
            <person name="Hamamura N."/>
            <person name="Heidelberg J.F."/>
            <person name="Grossman A.R."/>
            <person name="Bhaya D."/>
            <person name="Cohan F.M."/>
            <person name="Kuhl M."/>
            <person name="Bryant D.A."/>
            <person name="Ward D.M."/>
        </authorList>
    </citation>
    <scope>NUCLEOTIDE SEQUENCE [LARGE SCALE GENOMIC DNA]</scope>
    <source>
        <strain evidence="12">OS</strain>
    </source>
</reference>
<feature type="domain" description="Cation efflux protein cytoplasmic" evidence="11">
    <location>
        <begin position="217"/>
        <end position="291"/>
    </location>
</feature>
<organism evidence="12 13">
    <name type="scientific">Candidatus Thermochlorobacter aerophilus</name>
    <dbReference type="NCBI Taxonomy" id="1868324"/>
    <lineage>
        <taxon>Bacteria</taxon>
        <taxon>Pseudomonadati</taxon>
        <taxon>Chlorobiota</taxon>
        <taxon>Chlorobiia</taxon>
        <taxon>Chlorobiales</taxon>
        <taxon>Candidatus Thermochlorobacteriaceae</taxon>
        <taxon>Candidatus Thermochlorobacter</taxon>
    </lineage>
</organism>
<dbReference type="SUPFAM" id="SSF160240">
    <property type="entry name" value="Cation efflux protein cytoplasmic domain-like"/>
    <property type="match status" value="1"/>
</dbReference>
<feature type="transmembrane region" description="Helical" evidence="9">
    <location>
        <begin position="21"/>
        <end position="42"/>
    </location>
</feature>
<evidence type="ECO:0000256" key="1">
    <source>
        <dbReference type="ARBA" id="ARBA00004141"/>
    </source>
</evidence>
<evidence type="ECO:0000256" key="9">
    <source>
        <dbReference type="SAM" id="Phobius"/>
    </source>
</evidence>
<dbReference type="GO" id="GO:0005886">
    <property type="term" value="C:plasma membrane"/>
    <property type="evidence" value="ECO:0007669"/>
    <property type="project" value="TreeGrafter"/>
</dbReference>
<dbReference type="PANTHER" id="PTHR11562">
    <property type="entry name" value="CATION EFFLUX PROTEIN/ ZINC TRANSPORTER"/>
    <property type="match status" value="1"/>
</dbReference>
<dbReference type="InterPro" id="IPR002524">
    <property type="entry name" value="Cation_efflux"/>
</dbReference>
<name>A0A395M3A2_9BACT</name>
<dbReference type="Gene3D" id="1.20.1510.10">
    <property type="entry name" value="Cation efflux protein transmembrane domain"/>
    <property type="match status" value="1"/>
</dbReference>
<evidence type="ECO:0000256" key="4">
    <source>
        <dbReference type="ARBA" id="ARBA00022692"/>
    </source>
</evidence>
<feature type="transmembrane region" description="Helical" evidence="9">
    <location>
        <begin position="125"/>
        <end position="143"/>
    </location>
</feature>
<dbReference type="NCBIfam" id="TIGR01297">
    <property type="entry name" value="CDF"/>
    <property type="match status" value="1"/>
</dbReference>
<proteinExistence type="inferred from homology"/>
<dbReference type="InterPro" id="IPR027470">
    <property type="entry name" value="Cation_efflux_CTD"/>
</dbReference>
<keyword evidence="4 9" id="KW-0812">Transmembrane</keyword>
<dbReference type="Pfam" id="PF01545">
    <property type="entry name" value="Cation_efflux"/>
    <property type="match status" value="1"/>
</dbReference>
<comment type="similarity">
    <text evidence="2">Belongs to the cation diffusion facilitator (CDF) transporter (TC 2.A.4) family. SLC30A subfamily.</text>
</comment>
<evidence type="ECO:0000256" key="3">
    <source>
        <dbReference type="ARBA" id="ARBA00022448"/>
    </source>
</evidence>
<evidence type="ECO:0000256" key="7">
    <source>
        <dbReference type="ARBA" id="ARBA00023065"/>
    </source>
</evidence>
<evidence type="ECO:0000313" key="12">
    <source>
        <dbReference type="EMBL" id="RFM25182.1"/>
    </source>
</evidence>
<gene>
    <name evidence="12" type="ORF">D0433_01985</name>
</gene>